<evidence type="ECO:0000313" key="1">
    <source>
        <dbReference type="EMBL" id="TFH89113.1"/>
    </source>
</evidence>
<dbReference type="AlphaFoldDB" id="A0A4Y8W926"/>
<name>A0A4Y8W926_9VIBR</name>
<evidence type="ECO:0000313" key="2">
    <source>
        <dbReference type="Proteomes" id="UP000297753"/>
    </source>
</evidence>
<proteinExistence type="predicted"/>
<organism evidence="1 2">
    <name type="scientific">Vibrio ouci</name>
    <dbReference type="NCBI Taxonomy" id="2499078"/>
    <lineage>
        <taxon>Bacteria</taxon>
        <taxon>Pseudomonadati</taxon>
        <taxon>Pseudomonadota</taxon>
        <taxon>Gammaproteobacteria</taxon>
        <taxon>Vibrionales</taxon>
        <taxon>Vibrionaceae</taxon>
        <taxon>Vibrio</taxon>
    </lineage>
</organism>
<reference evidence="1 2" key="1">
    <citation type="submission" date="2019-01" db="EMBL/GenBank/DDBJ databases">
        <title>Vibrio BEI176 sp. nov, a marine bacterium isolated from China: eastern marignal seas.</title>
        <authorList>
            <person name="Li B."/>
        </authorList>
    </citation>
    <scope>NUCLEOTIDE SEQUENCE [LARGE SCALE GENOMIC DNA]</scope>
    <source>
        <strain evidence="1 2">BEI176</strain>
    </source>
</reference>
<dbReference type="OrthoDB" id="5879285at2"/>
<protein>
    <submittedName>
        <fullName evidence="1">Uncharacterized protein</fullName>
    </submittedName>
</protein>
<gene>
    <name evidence="1" type="ORF">ELS82_24000</name>
</gene>
<dbReference type="EMBL" id="SATR01000115">
    <property type="protein sequence ID" value="TFH89113.1"/>
    <property type="molecule type" value="Genomic_DNA"/>
</dbReference>
<sequence length="82" mass="9264">MSKDETLLHCGNCNQKTAHRRLSKSEVEAKQRVKNSTKSRILNIVFGVLLGSRKSESQVSYFRCKVCNADHDSNESMPHGWG</sequence>
<comment type="caution">
    <text evidence="1">The sequence shown here is derived from an EMBL/GenBank/DDBJ whole genome shotgun (WGS) entry which is preliminary data.</text>
</comment>
<dbReference type="Proteomes" id="UP000297753">
    <property type="component" value="Unassembled WGS sequence"/>
</dbReference>
<accession>A0A4Y8W926</accession>
<keyword evidence="2" id="KW-1185">Reference proteome</keyword>